<proteinExistence type="predicted"/>
<comment type="subcellular location">
    <subcellularLocation>
        <location evidence="1">Nucleus</location>
    </subcellularLocation>
</comment>
<evidence type="ECO:0000256" key="3">
    <source>
        <dbReference type="ARBA" id="ARBA00023242"/>
    </source>
</evidence>
<dbReference type="PANTHER" id="PTHR12549:SF38">
    <property type="entry name" value="JMJC DOMAIN-CONTAINING HISTONE DEMETHYLASE 2, ISOFORM A"/>
    <property type="match status" value="1"/>
</dbReference>
<evidence type="ECO:0000256" key="1">
    <source>
        <dbReference type="ARBA" id="ARBA00004123"/>
    </source>
</evidence>
<dbReference type="OrthoDB" id="1667110at2759"/>
<feature type="compositionally biased region" description="Polar residues" evidence="4">
    <location>
        <begin position="662"/>
        <end position="691"/>
    </location>
</feature>
<dbReference type="Proteomes" id="UP000292702">
    <property type="component" value="Unassembled WGS sequence"/>
</dbReference>
<feature type="region of interest" description="Disordered" evidence="4">
    <location>
        <begin position="655"/>
        <end position="698"/>
    </location>
</feature>
<feature type="compositionally biased region" description="Polar residues" evidence="4">
    <location>
        <begin position="233"/>
        <end position="246"/>
    </location>
</feature>
<feature type="region of interest" description="Disordered" evidence="4">
    <location>
        <begin position="224"/>
        <end position="311"/>
    </location>
</feature>
<dbReference type="InterPro" id="IPR045109">
    <property type="entry name" value="LSDs-like"/>
</dbReference>
<evidence type="ECO:0000256" key="4">
    <source>
        <dbReference type="SAM" id="MobiDB-lite"/>
    </source>
</evidence>
<feature type="region of interest" description="Disordered" evidence="4">
    <location>
        <begin position="326"/>
        <end position="379"/>
    </location>
</feature>
<feature type="region of interest" description="Disordered" evidence="4">
    <location>
        <begin position="166"/>
        <end position="189"/>
    </location>
</feature>
<dbReference type="GO" id="GO:0031490">
    <property type="term" value="F:chromatin DNA binding"/>
    <property type="evidence" value="ECO:0007669"/>
    <property type="project" value="TreeGrafter"/>
</dbReference>
<evidence type="ECO:0000256" key="2">
    <source>
        <dbReference type="ARBA" id="ARBA00022723"/>
    </source>
</evidence>
<reference evidence="7 8" key="1">
    <citation type="submission" date="2018-11" db="EMBL/GenBank/DDBJ databases">
        <title>Genome assembly of Steccherinum ochraceum LE-BIN_3174, the white-rot fungus of the Steccherinaceae family (The Residual Polyporoid clade, Polyporales, Basidiomycota).</title>
        <authorList>
            <person name="Fedorova T.V."/>
            <person name="Glazunova O.A."/>
            <person name="Landesman E.O."/>
            <person name="Moiseenko K.V."/>
            <person name="Psurtseva N.V."/>
            <person name="Savinova O.S."/>
            <person name="Shakhova N.V."/>
            <person name="Tyazhelova T.V."/>
            <person name="Vasina D.V."/>
        </authorList>
    </citation>
    <scope>NUCLEOTIDE SEQUENCE [LARGE SCALE GENOMIC DNA]</scope>
    <source>
        <strain evidence="7 8">LE-BIN_3174</strain>
    </source>
</reference>
<dbReference type="EMBL" id="RWJN01000349">
    <property type="protein sequence ID" value="TCD62733.1"/>
    <property type="molecule type" value="Genomic_DNA"/>
</dbReference>
<keyword evidence="8" id="KW-1185">Reference proteome</keyword>
<feature type="signal peptide" evidence="5">
    <location>
        <begin position="1"/>
        <end position="26"/>
    </location>
</feature>
<dbReference type="SMART" id="SM00558">
    <property type="entry name" value="JmjC"/>
    <property type="match status" value="1"/>
</dbReference>
<dbReference type="InterPro" id="IPR003347">
    <property type="entry name" value="JmjC_dom"/>
</dbReference>
<keyword evidence="2" id="KW-0479">Metal-binding</keyword>
<dbReference type="GO" id="GO:0006357">
    <property type="term" value="P:regulation of transcription by RNA polymerase II"/>
    <property type="evidence" value="ECO:0007669"/>
    <property type="project" value="TreeGrafter"/>
</dbReference>
<dbReference type="GO" id="GO:0003712">
    <property type="term" value="F:transcription coregulator activity"/>
    <property type="evidence" value="ECO:0007669"/>
    <property type="project" value="TreeGrafter"/>
</dbReference>
<comment type="caution">
    <text evidence="7">The sequence shown here is derived from an EMBL/GenBank/DDBJ whole genome shotgun (WGS) entry which is preliminary data.</text>
</comment>
<evidence type="ECO:0000313" key="7">
    <source>
        <dbReference type="EMBL" id="TCD62733.1"/>
    </source>
</evidence>
<dbReference type="Pfam" id="PF02373">
    <property type="entry name" value="JmjC"/>
    <property type="match status" value="1"/>
</dbReference>
<name>A0A4R0R8C9_9APHY</name>
<keyword evidence="3" id="KW-0539">Nucleus</keyword>
<evidence type="ECO:0000256" key="5">
    <source>
        <dbReference type="SAM" id="SignalP"/>
    </source>
</evidence>
<dbReference type="GO" id="GO:0032454">
    <property type="term" value="F:histone H3K9 demethylase activity"/>
    <property type="evidence" value="ECO:0007669"/>
    <property type="project" value="InterPro"/>
</dbReference>
<organism evidence="7 8">
    <name type="scientific">Steccherinum ochraceum</name>
    <dbReference type="NCBI Taxonomy" id="92696"/>
    <lineage>
        <taxon>Eukaryota</taxon>
        <taxon>Fungi</taxon>
        <taxon>Dikarya</taxon>
        <taxon>Basidiomycota</taxon>
        <taxon>Agaricomycotina</taxon>
        <taxon>Agaricomycetes</taxon>
        <taxon>Polyporales</taxon>
        <taxon>Steccherinaceae</taxon>
        <taxon>Steccherinum</taxon>
    </lineage>
</organism>
<dbReference type="GO" id="GO:0000785">
    <property type="term" value="C:chromatin"/>
    <property type="evidence" value="ECO:0007669"/>
    <property type="project" value="TreeGrafter"/>
</dbReference>
<dbReference type="SUPFAM" id="SSF51197">
    <property type="entry name" value="Clavaminate synthase-like"/>
    <property type="match status" value="1"/>
</dbReference>
<evidence type="ECO:0000259" key="6">
    <source>
        <dbReference type="PROSITE" id="PS51184"/>
    </source>
</evidence>
<feature type="chain" id="PRO_5020862578" description="JmjC domain-containing protein" evidence="5">
    <location>
        <begin position="27"/>
        <end position="1024"/>
    </location>
</feature>
<dbReference type="PANTHER" id="PTHR12549">
    <property type="entry name" value="JMJC DOMAIN-CONTAINING HISTONE DEMETHYLATION PROTEIN"/>
    <property type="match status" value="1"/>
</dbReference>
<gene>
    <name evidence="7" type="ORF">EIP91_006458</name>
</gene>
<sequence>MSRKTRVFRSPAAHPLFLSIPSFLLATLPIHDGLQQGSPTIARHVVRIPPSPAMNTLHDQGHKRTSINELLNPVAAAPSQHLETHPAYSSAQLPAIAPYLPHQQHVASSGAYSPSSIHNSFSLRAANWENGTGDPMARRHDANTAQNCTYTPSVPQNLYANQHYPRQAPRSVDETQPAYGNSPTAWPGPHEAQAVALQFGQPMMATAYTTDDRTGEVRPFTFATAPAVTAPPNSTGHPNDPNSKTYTPPPHPQPQPPQYDQEVASQSFPAASAPALQTAERASVRLAARSSMPPTPMTLHPSQGAPSFYSGPQGFIAAIPIMQAPPQPMQQQQKRPLEQTEEDDSAPKSKKSRGKSKSTSEGSAGSSRRGYNAKKRNEAAQIAAQNATALVPMVPMADKDGMVGASTQLRPELQFARCMSNRYRTEDFPRCVSCTRRWAGDTCRFQGIRFFLKDDKKNIVGISFVESPKADGPSMHFPGQWNVPLKDEYIGRVKRTVAESLLPVLKLEHEHMQKQDVIRRPRESEVRATCDTCMTSIFACSWMCRLCGREACAECFGQVKELTTDKPDATEADIAALQARREKHAHVNPFFLSCTRRNEHRAADFSPMTRFTKSELSQSIEDMEALLAKEKEAPPADQVPESELGVMIDSPLLDTKEGLTGGSAQAEASTSANGDLSSFSTGTQPPLTQASPLAPKIPHHPTRYFKDTELTDEVFRRVWGKGDPLVVTGLLGKFQVEWTPEYFKTKYGTQGCLILECQSDTNKRVTVGDFFSWFGDYSGRRDCWKLKDWPPSTDFKTAFPELYEDFARATPVPNYVRRDGVMNIASHFPSNTVAPDLGPKMYNAMASFEGQGSKGSTRLHMDMADAVNIMLYASPTPDGKPGGAVWDLFKAEDAVKLRKFLRKKFKGQYQNDPIHSQTFYLDTQLRQELFDDYGIQSHRVYQTPGQAVFIPAGCAHQVCNLADCIKVASDFVSPENIERCELLTSEFREQNQSMVWKEDVLQLRTMMWFAWLSCCRQEKEMHNN</sequence>
<dbReference type="AlphaFoldDB" id="A0A4R0R8C9"/>
<feature type="domain" description="JmjC" evidence="6">
    <location>
        <begin position="817"/>
        <end position="988"/>
    </location>
</feature>
<keyword evidence="5" id="KW-0732">Signal</keyword>
<dbReference type="PROSITE" id="PS51184">
    <property type="entry name" value="JMJC"/>
    <property type="match status" value="1"/>
</dbReference>
<evidence type="ECO:0000313" key="8">
    <source>
        <dbReference type="Proteomes" id="UP000292702"/>
    </source>
</evidence>
<feature type="compositionally biased region" description="Low complexity" evidence="4">
    <location>
        <begin position="264"/>
        <end position="275"/>
    </location>
</feature>
<protein>
    <recommendedName>
        <fullName evidence="6">JmjC domain-containing protein</fullName>
    </recommendedName>
</protein>
<accession>A0A4R0R8C9</accession>
<feature type="compositionally biased region" description="Pro residues" evidence="4">
    <location>
        <begin position="247"/>
        <end position="257"/>
    </location>
</feature>
<dbReference type="GO" id="GO:0000118">
    <property type="term" value="C:histone deacetylase complex"/>
    <property type="evidence" value="ECO:0007669"/>
    <property type="project" value="TreeGrafter"/>
</dbReference>
<feature type="compositionally biased region" description="Low complexity" evidence="4">
    <location>
        <begin position="357"/>
        <end position="370"/>
    </location>
</feature>
<dbReference type="Gene3D" id="2.60.120.650">
    <property type="entry name" value="Cupin"/>
    <property type="match status" value="1"/>
</dbReference>
<dbReference type="STRING" id="92696.A0A4R0R8C9"/>
<dbReference type="GO" id="GO:0046872">
    <property type="term" value="F:metal ion binding"/>
    <property type="evidence" value="ECO:0007669"/>
    <property type="project" value="UniProtKB-KW"/>
</dbReference>